<dbReference type="GeneID" id="91086128"/>
<feature type="region of interest" description="Disordered" evidence="3">
    <location>
        <begin position="154"/>
        <end position="183"/>
    </location>
</feature>
<dbReference type="EMBL" id="CP143785">
    <property type="protein sequence ID" value="WVN86744.1"/>
    <property type="molecule type" value="Genomic_DNA"/>
</dbReference>
<keyword evidence="5" id="KW-1185">Reference proteome</keyword>
<gene>
    <name evidence="4" type="ORF">L203_101916</name>
</gene>
<evidence type="ECO:0000256" key="2">
    <source>
        <dbReference type="PROSITE-ProRule" id="PRU00401"/>
    </source>
</evidence>
<dbReference type="AlphaFoldDB" id="A0AAJ8JQU4"/>
<feature type="region of interest" description="Disordered" evidence="3">
    <location>
        <begin position="82"/>
        <end position="108"/>
    </location>
</feature>
<keyword evidence="1" id="KW-0677">Repeat</keyword>
<reference evidence="4" key="3">
    <citation type="submission" date="2024-01" db="EMBL/GenBank/DDBJ databases">
        <authorList>
            <person name="Coelho M.A."/>
            <person name="David-Palma M."/>
            <person name="Shea T."/>
            <person name="Sun S."/>
            <person name="Cuomo C.A."/>
            <person name="Heitman J."/>
        </authorList>
    </citation>
    <scope>NUCLEOTIDE SEQUENCE</scope>
    <source>
        <strain evidence="4">CBS 7841</strain>
    </source>
</reference>
<evidence type="ECO:0000256" key="3">
    <source>
        <dbReference type="SAM" id="MobiDB-lite"/>
    </source>
</evidence>
<accession>A0AAJ8JQU4</accession>
<feature type="repeat" description="RPEL" evidence="2">
    <location>
        <begin position="153"/>
        <end position="178"/>
    </location>
</feature>
<feature type="compositionally biased region" description="Basic and acidic residues" evidence="3">
    <location>
        <begin position="154"/>
        <end position="170"/>
    </location>
</feature>
<dbReference type="PROSITE" id="PS51073">
    <property type="entry name" value="RPEL"/>
    <property type="match status" value="1"/>
</dbReference>
<proteinExistence type="predicted"/>
<name>A0AAJ8JQU4_9TREE</name>
<dbReference type="RefSeq" id="XP_066067444.1">
    <property type="nucleotide sequence ID" value="XM_066211347.1"/>
</dbReference>
<dbReference type="SMART" id="SM00707">
    <property type="entry name" value="RPEL"/>
    <property type="match status" value="2"/>
</dbReference>
<dbReference type="Proteomes" id="UP000094043">
    <property type="component" value="Chromosome 2"/>
</dbReference>
<dbReference type="Gene3D" id="6.10.150.10">
    <property type="match status" value="1"/>
</dbReference>
<evidence type="ECO:0000313" key="4">
    <source>
        <dbReference type="EMBL" id="WVN86744.1"/>
    </source>
</evidence>
<evidence type="ECO:0008006" key="6">
    <source>
        <dbReference type="Google" id="ProtNLM"/>
    </source>
</evidence>
<feature type="compositionally biased region" description="Basic and acidic residues" evidence="3">
    <location>
        <begin position="89"/>
        <end position="108"/>
    </location>
</feature>
<dbReference type="KEGG" id="cdep:91086128"/>
<dbReference type="Pfam" id="PF02755">
    <property type="entry name" value="RPEL"/>
    <property type="match status" value="1"/>
</dbReference>
<reference evidence="4" key="1">
    <citation type="submission" date="2016-06" db="EMBL/GenBank/DDBJ databases">
        <authorList>
            <person name="Cuomo C."/>
            <person name="Litvintseva A."/>
            <person name="Heitman J."/>
            <person name="Chen Y."/>
            <person name="Sun S."/>
            <person name="Springer D."/>
            <person name="Dromer F."/>
            <person name="Young S."/>
            <person name="Zeng Q."/>
            <person name="Chapman S."/>
            <person name="Gujja S."/>
            <person name="Saif S."/>
            <person name="Birren B."/>
        </authorList>
    </citation>
    <scope>NUCLEOTIDE SEQUENCE</scope>
    <source>
        <strain evidence="4">CBS 7841</strain>
    </source>
</reference>
<organism evidence="4 5">
    <name type="scientific">Cryptococcus depauperatus CBS 7841</name>
    <dbReference type="NCBI Taxonomy" id="1295531"/>
    <lineage>
        <taxon>Eukaryota</taxon>
        <taxon>Fungi</taxon>
        <taxon>Dikarya</taxon>
        <taxon>Basidiomycota</taxon>
        <taxon>Agaricomycotina</taxon>
        <taxon>Tremellomycetes</taxon>
        <taxon>Tremellales</taxon>
        <taxon>Cryptococcaceae</taxon>
        <taxon>Cryptococcus</taxon>
    </lineage>
</organism>
<reference evidence="4" key="2">
    <citation type="journal article" date="2022" name="Elife">
        <title>Obligate sexual reproduction of a homothallic fungus closely related to the Cryptococcus pathogenic species complex.</title>
        <authorList>
            <person name="Passer A.R."/>
            <person name="Clancey S.A."/>
            <person name="Shea T."/>
            <person name="David-Palma M."/>
            <person name="Averette A.F."/>
            <person name="Boekhout T."/>
            <person name="Porcel B.M."/>
            <person name="Nowrousian M."/>
            <person name="Cuomo C.A."/>
            <person name="Sun S."/>
            <person name="Heitman J."/>
            <person name="Coelho M.A."/>
        </authorList>
    </citation>
    <scope>NUCLEOTIDE SEQUENCE</scope>
    <source>
        <strain evidence="4">CBS 7841</strain>
    </source>
</reference>
<protein>
    <recommendedName>
        <fullName evidence="6">RPEL repeat protein</fullName>
    </recommendedName>
</protein>
<dbReference type="InterPro" id="IPR004018">
    <property type="entry name" value="RPEL_repeat"/>
</dbReference>
<evidence type="ECO:0000256" key="1">
    <source>
        <dbReference type="ARBA" id="ARBA00022737"/>
    </source>
</evidence>
<sequence length="183" mass="18931">MSDLLNQATQAASTAATTAVNTASNLASQATNLVTQAANSDAATNVTAQAKSLGTKATATAGNLAGQAHVQAHSLAPGIISAPGGTANDDVRGQVDRSHDLDPHSDEDKAKLEKLYQNRETAEGLQEKGILKGKPGDALAGKKADLERAIHKDALDHEIAQRPHPDELVKKGILNPDDAPNPQ</sequence>
<evidence type="ECO:0000313" key="5">
    <source>
        <dbReference type="Proteomes" id="UP000094043"/>
    </source>
</evidence>